<dbReference type="AlphaFoldDB" id="E3KZI6"/>
<dbReference type="VEuPathDB" id="FungiDB:PGTG_15367"/>
<sequence length="145" mass="16836">MANGKIQIVPTGKETTKKKRAPNWLPIEEEQLAISWVHVSEQPEFANNQTRTMFYRKIKENFNTYSKIHYWNHEQIKIRWTSLNTATLKFAAIYNVIERNPPSGSSPDDWMSTAMTVYANQTKGTAFSSVSAWQKVCYCPKWRGD</sequence>
<evidence type="ECO:0000313" key="2">
    <source>
        <dbReference type="Proteomes" id="UP000008783"/>
    </source>
</evidence>
<dbReference type="InParanoid" id="E3KZI6"/>
<reference evidence="2" key="2">
    <citation type="journal article" date="2011" name="Proc. Natl. Acad. Sci. U.S.A.">
        <title>Obligate biotrophy features unraveled by the genomic analysis of rust fungi.</title>
        <authorList>
            <person name="Duplessis S."/>
            <person name="Cuomo C.A."/>
            <person name="Lin Y.-C."/>
            <person name="Aerts A."/>
            <person name="Tisserant E."/>
            <person name="Veneault-Fourrey C."/>
            <person name="Joly D.L."/>
            <person name="Hacquard S."/>
            <person name="Amselem J."/>
            <person name="Cantarel B.L."/>
            <person name="Chiu R."/>
            <person name="Coutinho P.M."/>
            <person name="Feau N."/>
            <person name="Field M."/>
            <person name="Frey P."/>
            <person name="Gelhaye E."/>
            <person name="Goldberg J."/>
            <person name="Grabherr M.G."/>
            <person name="Kodira C.D."/>
            <person name="Kohler A."/>
            <person name="Kuees U."/>
            <person name="Lindquist E.A."/>
            <person name="Lucas S.M."/>
            <person name="Mago R."/>
            <person name="Mauceli E."/>
            <person name="Morin E."/>
            <person name="Murat C."/>
            <person name="Pangilinan J.L."/>
            <person name="Park R."/>
            <person name="Pearson M."/>
            <person name="Quesneville H."/>
            <person name="Rouhier N."/>
            <person name="Sakthikumar S."/>
            <person name="Salamov A.A."/>
            <person name="Schmutz J."/>
            <person name="Selles B."/>
            <person name="Shapiro H."/>
            <person name="Tanguay P."/>
            <person name="Tuskan G.A."/>
            <person name="Henrissat B."/>
            <person name="Van de Peer Y."/>
            <person name="Rouze P."/>
            <person name="Ellis J.G."/>
            <person name="Dodds P.N."/>
            <person name="Schein J.E."/>
            <person name="Zhong S."/>
            <person name="Hamelin R.C."/>
            <person name="Grigoriev I.V."/>
            <person name="Szabo L.J."/>
            <person name="Martin F."/>
        </authorList>
    </citation>
    <scope>NUCLEOTIDE SEQUENCE [LARGE SCALE GENOMIC DNA]</scope>
    <source>
        <strain evidence="2">CRL 75-36-700-3 / race SCCL</strain>
    </source>
</reference>
<protein>
    <recommendedName>
        <fullName evidence="3">No apical meristem-associated C-terminal domain-containing protein</fullName>
    </recommendedName>
</protein>
<dbReference type="Proteomes" id="UP000008783">
    <property type="component" value="Unassembled WGS sequence"/>
</dbReference>
<keyword evidence="2" id="KW-1185">Reference proteome</keyword>
<dbReference type="STRING" id="418459.E3KZI6"/>
<accession>E3KZI6</accession>
<organism evidence="1 2">
    <name type="scientific">Puccinia graminis f. sp. tritici (strain CRL 75-36-700-3 / race SCCL)</name>
    <name type="common">Black stem rust fungus</name>
    <dbReference type="NCBI Taxonomy" id="418459"/>
    <lineage>
        <taxon>Eukaryota</taxon>
        <taxon>Fungi</taxon>
        <taxon>Dikarya</taxon>
        <taxon>Basidiomycota</taxon>
        <taxon>Pucciniomycotina</taxon>
        <taxon>Pucciniomycetes</taxon>
        <taxon>Pucciniales</taxon>
        <taxon>Pucciniaceae</taxon>
        <taxon>Puccinia</taxon>
    </lineage>
</organism>
<dbReference type="RefSeq" id="XP_003334130.2">
    <property type="nucleotide sequence ID" value="XM_003334082.2"/>
</dbReference>
<dbReference type="PANTHER" id="PTHR45023">
    <property type="match status" value="1"/>
</dbReference>
<name>E3KZI6_PUCGT</name>
<dbReference type="GeneID" id="10545279"/>
<dbReference type="EMBL" id="DS178325">
    <property type="protein sequence ID" value="EFP89711.2"/>
    <property type="molecule type" value="Genomic_DNA"/>
</dbReference>
<gene>
    <name evidence="1" type="ORF">PGTG_15367</name>
</gene>
<dbReference type="PANTHER" id="PTHR45023:SF4">
    <property type="entry name" value="GLYCINE-RICH PROTEIN-RELATED"/>
    <property type="match status" value="1"/>
</dbReference>
<evidence type="ECO:0000313" key="1">
    <source>
        <dbReference type="EMBL" id="EFP89711.2"/>
    </source>
</evidence>
<proteinExistence type="predicted"/>
<reference key="1">
    <citation type="submission" date="2007-01" db="EMBL/GenBank/DDBJ databases">
        <title>The Genome Sequence of Puccinia graminis f. sp. tritici Strain CRL 75-36-700-3.</title>
        <authorList>
            <consortium name="The Broad Institute Genome Sequencing Platform"/>
            <person name="Birren B."/>
            <person name="Lander E."/>
            <person name="Galagan J."/>
            <person name="Nusbaum C."/>
            <person name="Devon K."/>
            <person name="Cuomo C."/>
            <person name="Jaffe D."/>
            <person name="Butler J."/>
            <person name="Alvarez P."/>
            <person name="Gnerre S."/>
            <person name="Grabherr M."/>
            <person name="Mauceli E."/>
            <person name="Brockman W."/>
            <person name="Young S."/>
            <person name="LaButti K."/>
            <person name="Sykes S."/>
            <person name="DeCaprio D."/>
            <person name="Crawford M."/>
            <person name="Koehrsen M."/>
            <person name="Engels R."/>
            <person name="Montgomery P."/>
            <person name="Pearson M."/>
            <person name="Howarth C."/>
            <person name="Larson L."/>
            <person name="White J."/>
            <person name="Zeng Q."/>
            <person name="Kodira C."/>
            <person name="Yandava C."/>
            <person name="Alvarado L."/>
            <person name="O'Leary S."/>
            <person name="Szabo L."/>
            <person name="Dean R."/>
            <person name="Schein J."/>
        </authorList>
    </citation>
    <scope>NUCLEOTIDE SEQUENCE</scope>
    <source>
        <strain>CRL 75-36-700-3</strain>
    </source>
</reference>
<dbReference type="OrthoDB" id="2502666at2759"/>
<dbReference type="HOGENOM" id="CLU_111676_0_0_1"/>
<dbReference type="KEGG" id="pgr:PGTG_15367"/>
<evidence type="ECO:0008006" key="3">
    <source>
        <dbReference type="Google" id="ProtNLM"/>
    </source>
</evidence>